<dbReference type="PANTHER" id="PTHR10039">
    <property type="entry name" value="AMELOGENIN"/>
    <property type="match status" value="1"/>
</dbReference>
<dbReference type="PANTHER" id="PTHR10039:SF15">
    <property type="entry name" value="NACHT DOMAIN-CONTAINING PROTEIN"/>
    <property type="match status" value="1"/>
</dbReference>
<comment type="caution">
    <text evidence="5">The sequence shown here is derived from an EMBL/GenBank/DDBJ whole genome shotgun (WGS) entry which is preliminary data.</text>
</comment>
<accession>A0A2H3GC11</accession>
<proteinExistence type="predicted"/>
<dbReference type="Proteomes" id="UP000219602">
    <property type="component" value="Chromosome 12"/>
</dbReference>
<evidence type="ECO:0000259" key="4">
    <source>
        <dbReference type="Pfam" id="PF24883"/>
    </source>
</evidence>
<dbReference type="SUPFAM" id="SSF52540">
    <property type="entry name" value="P-loop containing nucleoside triphosphate hydrolases"/>
    <property type="match status" value="1"/>
</dbReference>
<keyword evidence="1" id="KW-0677">Repeat</keyword>
<dbReference type="InterPro" id="IPR027417">
    <property type="entry name" value="P-loop_NTPase"/>
</dbReference>
<name>A0A2H3GC11_FUSOX</name>
<reference evidence="5 6" key="2">
    <citation type="journal article" date="2017" name="Sci. Rep.">
        <title>A mobile pathogenicity chromosome in Fusarium oxysporum for infection of multiple cucurbit species.</title>
        <authorList>
            <person name="van Dam P."/>
            <person name="Fokkens L."/>
            <person name="Ayukawa Y."/>
            <person name="van der Gragt M."/>
            <person name="Ter Horst A."/>
            <person name="Brankovics B."/>
            <person name="Houterman P.M."/>
            <person name="Arie T."/>
            <person name="Rep M."/>
        </authorList>
    </citation>
    <scope>NUCLEOTIDE SEQUENCE [LARGE SCALE GENOMIC DNA]</scope>
    <source>
        <strain evidence="5 6">Forc016</strain>
    </source>
</reference>
<sequence length="987" mass="113283">MKSEQLFDAALQTVRNGLSQEDMQHFRTFKNHQEMLTAMKTNLLKFPESRSKLVRCSQRIAMFSDAFAPFFDVISVFVQIKPEWAAFFWGSIWLIFKLGSNLIDFLDKASETFEKIGFVLPQYQAWYNICRQNKQASKSDRLGQALAFIYHDLIEFAVSLYFIFSKHNKGRIRRALLGTELMLKPFDFRFSQLIERIRKHQIWFETEAKIQEHGMINQLAADFQDFIRITEKDATNELAKQRAGTAQQVRDFKSWVDSPNYMAIYEAVRDRVYPNTGRWFLGMTEYVQLKMTKFPDSHHWSKGRDDWLKQVVFAQAKPGFGKTFLSVTIAEDLIKAAQEQTESPPAVAFFHFSQLDHQMAQHPDLAFRAIAAQLVHIHRHDTISLDSLAMIETETGSGQRKSSMRDIRLILDVLLRQHPTFIVIDGVDECSEPDKLLEVIRALCIEHDCRFILLGRPNVRIPSTWTYYNATLIRLQLTPTLMSNDIGRYIHSHLEQLVVRGLFGLSVRCVNDLIEMVAPDLITNLSNKAEGLFLWAQLLVNLLGSPGLTPGERFGILENPGLLHGLDAIYSRILHTIRCKTAQEQEIAQKIFQWISFSSMQISLAAFRIILALTPGQTTTELDHLPEYPDCIPMITSSLVEVSTTTDRLSFIHVTFKDFLCSTPTDSFSESQLSDEDELLDATDALFTSRETDATSVLRRRPVSRRRQDRPAPYPLSGGSVQRRERLSLPPKHRWSSKLSPDEGFSLRDHRQIHFSLATTCVSYLTFDIPAQPLEQVEEPDPFCGYLNTEATSNTIQASTAEAAELQSRPTRAQILQDKYPFLRYSALCWYHHLHKAHTYGEVKPGSLDPPPLWVTLLSEFLVNRYRVTMWVEAAYTYGLAPRLSRLLPLVKYLLPQSGPSSLQIRECWWVSLGLNQLSEALDDLSRRHSASLLQNATLVWQKDVERAEDAHFWPNWEVESRSRVVPPSTFVPPTRGSWLTQRDIMA</sequence>
<dbReference type="AlphaFoldDB" id="A0A2H3GC11"/>
<evidence type="ECO:0000313" key="5">
    <source>
        <dbReference type="EMBL" id="PCD24524.1"/>
    </source>
</evidence>
<gene>
    <name evidence="5" type="ORF">AU210_013643</name>
</gene>
<dbReference type="InterPro" id="IPR056884">
    <property type="entry name" value="NPHP3-like_N"/>
</dbReference>
<feature type="compositionally biased region" description="Basic residues" evidence="2">
    <location>
        <begin position="698"/>
        <end position="708"/>
    </location>
</feature>
<evidence type="ECO:0000259" key="3">
    <source>
        <dbReference type="Pfam" id="PF24809"/>
    </source>
</evidence>
<evidence type="ECO:0000313" key="6">
    <source>
        <dbReference type="Proteomes" id="UP000219602"/>
    </source>
</evidence>
<evidence type="ECO:0000256" key="1">
    <source>
        <dbReference type="ARBA" id="ARBA00022737"/>
    </source>
</evidence>
<protein>
    <submittedName>
        <fullName evidence="5">Uncharacterized protein</fullName>
    </submittedName>
</protein>
<dbReference type="Gene3D" id="3.40.50.300">
    <property type="entry name" value="P-loop containing nucleotide triphosphate hydrolases"/>
    <property type="match status" value="1"/>
</dbReference>
<organism evidence="5 6">
    <name type="scientific">Fusarium oxysporum f. sp. radicis-cucumerinum</name>
    <dbReference type="NCBI Taxonomy" id="327505"/>
    <lineage>
        <taxon>Eukaryota</taxon>
        <taxon>Fungi</taxon>
        <taxon>Dikarya</taxon>
        <taxon>Ascomycota</taxon>
        <taxon>Pezizomycotina</taxon>
        <taxon>Sordariomycetes</taxon>
        <taxon>Hypocreomycetidae</taxon>
        <taxon>Hypocreales</taxon>
        <taxon>Nectriaceae</taxon>
        <taxon>Fusarium</taxon>
        <taxon>Fusarium oxysporum species complex</taxon>
    </lineage>
</organism>
<feature type="domain" description="Nephrocystin 3-like N-terminal" evidence="4">
    <location>
        <begin position="299"/>
        <end position="451"/>
    </location>
</feature>
<feature type="domain" description="DUF7708" evidence="3">
    <location>
        <begin position="61"/>
        <end position="212"/>
    </location>
</feature>
<dbReference type="Pfam" id="PF24883">
    <property type="entry name" value="NPHP3_N"/>
    <property type="match status" value="1"/>
</dbReference>
<dbReference type="EMBL" id="MABQ02000010">
    <property type="protein sequence ID" value="PCD24524.1"/>
    <property type="molecule type" value="Genomic_DNA"/>
</dbReference>
<dbReference type="InterPro" id="IPR056125">
    <property type="entry name" value="DUF7708"/>
</dbReference>
<dbReference type="Pfam" id="PF24809">
    <property type="entry name" value="DUF7708"/>
    <property type="match status" value="1"/>
</dbReference>
<reference evidence="5 6" key="1">
    <citation type="journal article" date="2016" name="Environ. Microbiol.">
        <title>Effector profiles distinguish formae speciales of Fusarium oxysporum.</title>
        <authorList>
            <person name="van Dam P."/>
            <person name="Fokkens L."/>
            <person name="Schmidt S.M."/>
            <person name="Linmans J.H."/>
            <person name="Kistler H.C."/>
            <person name="Ma L.J."/>
            <person name="Rep M."/>
        </authorList>
    </citation>
    <scope>NUCLEOTIDE SEQUENCE [LARGE SCALE GENOMIC DNA]</scope>
    <source>
        <strain evidence="5 6">Forc016</strain>
    </source>
</reference>
<evidence type="ECO:0000256" key="2">
    <source>
        <dbReference type="SAM" id="MobiDB-lite"/>
    </source>
</evidence>
<feature type="region of interest" description="Disordered" evidence="2">
    <location>
        <begin position="697"/>
        <end position="740"/>
    </location>
</feature>